<accession>A0AAN6ZDJ5</accession>
<evidence type="ECO:0000256" key="1">
    <source>
        <dbReference type="SAM" id="MobiDB-lite"/>
    </source>
</evidence>
<reference evidence="2" key="2">
    <citation type="submission" date="2023-05" db="EMBL/GenBank/DDBJ databases">
        <authorList>
            <consortium name="Lawrence Berkeley National Laboratory"/>
            <person name="Steindorff A."/>
            <person name="Hensen N."/>
            <person name="Bonometti L."/>
            <person name="Westerberg I."/>
            <person name="Brannstrom I.O."/>
            <person name="Guillou S."/>
            <person name="Cros-Aarteil S."/>
            <person name="Calhoun S."/>
            <person name="Haridas S."/>
            <person name="Kuo A."/>
            <person name="Mondo S."/>
            <person name="Pangilinan J."/>
            <person name="Riley R."/>
            <person name="Labutti K."/>
            <person name="Andreopoulos B."/>
            <person name="Lipzen A."/>
            <person name="Chen C."/>
            <person name="Yanf M."/>
            <person name="Daum C."/>
            <person name="Ng V."/>
            <person name="Clum A."/>
            <person name="Ohm R."/>
            <person name="Martin F."/>
            <person name="Silar P."/>
            <person name="Natvig D."/>
            <person name="Lalanne C."/>
            <person name="Gautier V."/>
            <person name="Ament-Velasquez S.L."/>
            <person name="Kruys A."/>
            <person name="Hutchinson M.I."/>
            <person name="Powell A.J."/>
            <person name="Barry K."/>
            <person name="Miller A.N."/>
            <person name="Grigoriev I.V."/>
            <person name="Debuchy R."/>
            <person name="Gladieux P."/>
            <person name="Thoren M.H."/>
            <person name="Johannesson H."/>
        </authorList>
    </citation>
    <scope>NUCLEOTIDE SEQUENCE</scope>
    <source>
        <strain evidence="2">CBS 123565</strain>
    </source>
</reference>
<name>A0AAN6ZDJ5_9PEZI</name>
<organism evidence="2 3">
    <name type="scientific">Trichocladium antarcticum</name>
    <dbReference type="NCBI Taxonomy" id="1450529"/>
    <lineage>
        <taxon>Eukaryota</taxon>
        <taxon>Fungi</taxon>
        <taxon>Dikarya</taxon>
        <taxon>Ascomycota</taxon>
        <taxon>Pezizomycotina</taxon>
        <taxon>Sordariomycetes</taxon>
        <taxon>Sordariomycetidae</taxon>
        <taxon>Sordariales</taxon>
        <taxon>Chaetomiaceae</taxon>
        <taxon>Trichocladium</taxon>
    </lineage>
</organism>
<protein>
    <submittedName>
        <fullName evidence="2">Uncharacterized protein</fullName>
    </submittedName>
</protein>
<sequence length="128" mass="14953">MWNLLIDPETGHLKIFDFNLGAKLGHEENRNDVKLAIFTVYEIITCDLSFREEEYYPDETAASTVLHMEDWEPHPDVRLEEGVAVSEYRRVLENWVNSRRQGVDMESQDSKQAPEAIDWPPIPECDME</sequence>
<feature type="region of interest" description="Disordered" evidence="1">
    <location>
        <begin position="100"/>
        <end position="128"/>
    </location>
</feature>
<evidence type="ECO:0000313" key="2">
    <source>
        <dbReference type="EMBL" id="KAK4133509.1"/>
    </source>
</evidence>
<reference evidence="2" key="1">
    <citation type="journal article" date="2023" name="Mol. Phylogenet. Evol.">
        <title>Genome-scale phylogeny and comparative genomics of the fungal order Sordariales.</title>
        <authorList>
            <person name="Hensen N."/>
            <person name="Bonometti L."/>
            <person name="Westerberg I."/>
            <person name="Brannstrom I.O."/>
            <person name="Guillou S."/>
            <person name="Cros-Aarteil S."/>
            <person name="Calhoun S."/>
            <person name="Haridas S."/>
            <person name="Kuo A."/>
            <person name="Mondo S."/>
            <person name="Pangilinan J."/>
            <person name="Riley R."/>
            <person name="LaButti K."/>
            <person name="Andreopoulos B."/>
            <person name="Lipzen A."/>
            <person name="Chen C."/>
            <person name="Yan M."/>
            <person name="Daum C."/>
            <person name="Ng V."/>
            <person name="Clum A."/>
            <person name="Steindorff A."/>
            <person name="Ohm R.A."/>
            <person name="Martin F."/>
            <person name="Silar P."/>
            <person name="Natvig D.O."/>
            <person name="Lalanne C."/>
            <person name="Gautier V."/>
            <person name="Ament-Velasquez S.L."/>
            <person name="Kruys A."/>
            <person name="Hutchinson M.I."/>
            <person name="Powell A.J."/>
            <person name="Barry K."/>
            <person name="Miller A.N."/>
            <person name="Grigoriev I.V."/>
            <person name="Debuchy R."/>
            <person name="Gladieux P."/>
            <person name="Hiltunen Thoren M."/>
            <person name="Johannesson H."/>
        </authorList>
    </citation>
    <scope>NUCLEOTIDE SEQUENCE</scope>
    <source>
        <strain evidence="2">CBS 123565</strain>
    </source>
</reference>
<dbReference type="AlphaFoldDB" id="A0AAN6ZDJ5"/>
<comment type="caution">
    <text evidence="2">The sequence shown here is derived from an EMBL/GenBank/DDBJ whole genome shotgun (WGS) entry which is preliminary data.</text>
</comment>
<keyword evidence="3" id="KW-1185">Reference proteome</keyword>
<proteinExistence type="predicted"/>
<evidence type="ECO:0000313" key="3">
    <source>
        <dbReference type="Proteomes" id="UP001304895"/>
    </source>
</evidence>
<gene>
    <name evidence="2" type="ORF">BT67DRAFT_456734</name>
</gene>
<dbReference type="EMBL" id="MU853412">
    <property type="protein sequence ID" value="KAK4133509.1"/>
    <property type="molecule type" value="Genomic_DNA"/>
</dbReference>
<dbReference type="Proteomes" id="UP001304895">
    <property type="component" value="Unassembled WGS sequence"/>
</dbReference>